<evidence type="ECO:0000256" key="4">
    <source>
        <dbReference type="SAM" id="SignalP"/>
    </source>
</evidence>
<feature type="compositionally biased region" description="Acidic residues" evidence="3">
    <location>
        <begin position="113"/>
        <end position="123"/>
    </location>
</feature>
<name>A0ABR3J5T1_9AGAR</name>
<keyword evidence="2" id="KW-0456">Lyase</keyword>
<feature type="region of interest" description="Disordered" evidence="3">
    <location>
        <begin position="107"/>
        <end position="127"/>
    </location>
</feature>
<evidence type="ECO:0000259" key="5">
    <source>
        <dbReference type="Pfam" id="PF05426"/>
    </source>
</evidence>
<dbReference type="InterPro" id="IPR008397">
    <property type="entry name" value="Alginate_lyase_dom"/>
</dbReference>
<feature type="domain" description="Alginate lyase" evidence="5">
    <location>
        <begin position="251"/>
        <end position="508"/>
    </location>
</feature>
<dbReference type="Proteomes" id="UP001556367">
    <property type="component" value="Unassembled WGS sequence"/>
</dbReference>
<dbReference type="EMBL" id="JASNQZ010000011">
    <property type="protein sequence ID" value="KAL0950992.1"/>
    <property type="molecule type" value="Genomic_DNA"/>
</dbReference>
<dbReference type="Gene3D" id="1.50.10.100">
    <property type="entry name" value="Chondroitin AC/alginate lyase"/>
    <property type="match status" value="2"/>
</dbReference>
<gene>
    <name evidence="6" type="ORF">HGRIS_007737</name>
</gene>
<dbReference type="SUPFAM" id="SSF48230">
    <property type="entry name" value="Chondroitin AC/alginate lyase"/>
    <property type="match status" value="1"/>
</dbReference>
<evidence type="ECO:0000313" key="6">
    <source>
        <dbReference type="EMBL" id="KAL0950992.1"/>
    </source>
</evidence>
<proteinExistence type="predicted"/>
<protein>
    <recommendedName>
        <fullName evidence="5">Alginate lyase domain-containing protein</fullName>
    </recommendedName>
</protein>
<evidence type="ECO:0000256" key="1">
    <source>
        <dbReference type="ARBA" id="ARBA00022729"/>
    </source>
</evidence>
<comment type="caution">
    <text evidence="6">The sequence shown here is derived from an EMBL/GenBank/DDBJ whole genome shotgun (WGS) entry which is preliminary data.</text>
</comment>
<feature type="chain" id="PRO_5045125115" description="Alginate lyase domain-containing protein" evidence="4">
    <location>
        <begin position="21"/>
        <end position="616"/>
    </location>
</feature>
<dbReference type="Pfam" id="PF05426">
    <property type="entry name" value="Alginate_lyase"/>
    <property type="match status" value="1"/>
</dbReference>
<reference evidence="7" key="1">
    <citation type="submission" date="2024-06" db="EMBL/GenBank/DDBJ databases">
        <title>Multi-omics analyses provide insights into the biosynthesis of the anticancer antibiotic pleurotin in Hohenbuehelia grisea.</title>
        <authorList>
            <person name="Weaver J.A."/>
            <person name="Alberti F."/>
        </authorList>
    </citation>
    <scope>NUCLEOTIDE SEQUENCE [LARGE SCALE GENOMIC DNA]</scope>
    <source>
        <strain evidence="7">T-177</strain>
    </source>
</reference>
<feature type="signal peptide" evidence="4">
    <location>
        <begin position="1"/>
        <end position="20"/>
    </location>
</feature>
<dbReference type="InterPro" id="IPR008929">
    <property type="entry name" value="Chondroitin_lyas"/>
</dbReference>
<keyword evidence="7" id="KW-1185">Reference proteome</keyword>
<sequence>MLSSKLTPIAFLALAATASADGLDWISVNYIAQQSRVSPSTRAATRDSQMSIIRNAEAMGRHDPWTIINSPDILPPSGDPRDYLSWAPYHWPDCNWCGSSGRQHLAHGNGTDEGPDDDADDDREYASRPDYYSDSFFGLDLIDSSRPEVNKPSLVPRSHRRMTRAKRLLNPLQQISEVIRIVEDVEVLPPDLQAQAVSDGMPNVVTKVIGSLGSVPTPTSTAHHRTSTGTPGPALAPAKTQKAKGACTPSPTKSLAPSATWTTCPYVVRDGQVNPDVRSINGPGAIQSAGQAILYNGIAYAITGSSSYASNVAKFVYAFFLDPDTGMNPNINYGQIVRGPGPKGQQGTFTGILDLRSTVKVVNAMTVLRVLESPQWTTDLDQAMSNWMSEYTNWLVSSAIGQDTATRPNNHGSYYYSQLASARIFAGDPSGAANVLQYYFTHQFLDQIAASGEQPFEAVRTRPYHYRCFNLEAMIANAKLGDQVGLDLWSAKSKYGATIQTAVDFLMRTNPKNEVQAEVLPHVAAVAAAYGDPTGKYAAFMRKLRPDYQRQPFWFYDQGAALPNSPASRRNTKRGTIAVDRAPLVAFECPPIFHNTKSVALDNGVFVTCEELRPFF</sequence>
<evidence type="ECO:0000256" key="2">
    <source>
        <dbReference type="ARBA" id="ARBA00023239"/>
    </source>
</evidence>
<organism evidence="6 7">
    <name type="scientific">Hohenbuehelia grisea</name>
    <dbReference type="NCBI Taxonomy" id="104357"/>
    <lineage>
        <taxon>Eukaryota</taxon>
        <taxon>Fungi</taxon>
        <taxon>Dikarya</taxon>
        <taxon>Basidiomycota</taxon>
        <taxon>Agaricomycotina</taxon>
        <taxon>Agaricomycetes</taxon>
        <taxon>Agaricomycetidae</taxon>
        <taxon>Agaricales</taxon>
        <taxon>Pleurotineae</taxon>
        <taxon>Pleurotaceae</taxon>
        <taxon>Hohenbuehelia</taxon>
    </lineage>
</organism>
<accession>A0ABR3J5T1</accession>
<keyword evidence="1 4" id="KW-0732">Signal</keyword>
<evidence type="ECO:0000313" key="7">
    <source>
        <dbReference type="Proteomes" id="UP001556367"/>
    </source>
</evidence>
<feature type="region of interest" description="Disordered" evidence="3">
    <location>
        <begin position="215"/>
        <end position="238"/>
    </location>
</feature>
<evidence type="ECO:0000256" key="3">
    <source>
        <dbReference type="SAM" id="MobiDB-lite"/>
    </source>
</evidence>